<dbReference type="FunCoup" id="A0A1X2HHB6">
    <property type="interactions" value="723"/>
</dbReference>
<evidence type="ECO:0000256" key="8">
    <source>
        <dbReference type="RuleBase" id="RU367065"/>
    </source>
</evidence>
<keyword evidence="7 8" id="KW-0687">Ribonucleoprotein</keyword>
<accession>A0A1X2HHB6</accession>
<dbReference type="InterPro" id="IPR011989">
    <property type="entry name" value="ARM-like"/>
</dbReference>
<proteinExistence type="inferred from homology"/>
<dbReference type="PANTHER" id="PTHR13457">
    <property type="entry name" value="BAP28"/>
    <property type="match status" value="1"/>
</dbReference>
<dbReference type="OrthoDB" id="31183at2759"/>
<evidence type="ECO:0000313" key="11">
    <source>
        <dbReference type="Proteomes" id="UP000242180"/>
    </source>
</evidence>
<feature type="domain" description="BP28 C-terminal" evidence="9">
    <location>
        <begin position="1767"/>
        <end position="1914"/>
    </location>
</feature>
<dbReference type="Gene3D" id="1.25.10.10">
    <property type="entry name" value="Leucine-rich Repeat Variant"/>
    <property type="match status" value="2"/>
</dbReference>
<comment type="function">
    <text evidence="8">Involved in nucleolar processing of pre-18S ribosomal RNA.</text>
</comment>
<keyword evidence="11" id="KW-1185">Reference proteome</keyword>
<name>A0A1X2HHB6_SYNRA</name>
<evidence type="ECO:0000256" key="1">
    <source>
        <dbReference type="ARBA" id="ARBA00004604"/>
    </source>
</evidence>
<dbReference type="InParanoid" id="A0A1X2HHB6"/>
<reference evidence="10 11" key="1">
    <citation type="submission" date="2016-07" db="EMBL/GenBank/DDBJ databases">
        <title>Pervasive Adenine N6-methylation of Active Genes in Fungi.</title>
        <authorList>
            <consortium name="DOE Joint Genome Institute"/>
            <person name="Mondo S.J."/>
            <person name="Dannebaum R.O."/>
            <person name="Kuo R.C."/>
            <person name="Labutti K."/>
            <person name="Haridas S."/>
            <person name="Kuo A."/>
            <person name="Salamov A."/>
            <person name="Ahrendt S.R."/>
            <person name="Lipzen A."/>
            <person name="Sullivan W."/>
            <person name="Andreopoulos W.B."/>
            <person name="Clum A."/>
            <person name="Lindquist E."/>
            <person name="Daum C."/>
            <person name="Ramamoorthy G.K."/>
            <person name="Gryganskyi A."/>
            <person name="Culley D."/>
            <person name="Magnuson J.K."/>
            <person name="James T.Y."/>
            <person name="O'Malley M.A."/>
            <person name="Stajich J.E."/>
            <person name="Spatafora J.W."/>
            <person name="Visel A."/>
            <person name="Grigoriev I.V."/>
        </authorList>
    </citation>
    <scope>NUCLEOTIDE SEQUENCE [LARGE SCALE GENOMIC DNA]</scope>
    <source>
        <strain evidence="10 11">NRRL 2496</strain>
    </source>
</reference>
<dbReference type="PANTHER" id="PTHR13457:SF1">
    <property type="entry name" value="HEAT REPEAT-CONTAINING PROTEIN 1"/>
    <property type="match status" value="1"/>
</dbReference>
<evidence type="ECO:0000256" key="4">
    <source>
        <dbReference type="ARBA" id="ARBA00022517"/>
    </source>
</evidence>
<keyword evidence="5 8" id="KW-0698">rRNA processing</keyword>
<sequence>MSLQAQLKQLGTADLRGTSAASRKNKASFLFSARQAADQDLDTIYAIAYNGIMELVNLDDRFAPFEKTLFSETMKSVDRVLQTPEENAKLDGSISLFLRHLSPYFLLKPAGKAIEWLLRRFRVHEYNQDAIIACILPYHETKSFVKMVSLLRFEDDTMWECLKPVKTSEVPLGRKNLVKAMIKYRSVMDFVCKTVTETPVPFSTLHTFFAATLTQFVTTKRIDANMTIALLPYLLKALESKDVPELQIAGYMILSQLASRAALNKEALRSLSDTLVRNHSKALYNYCLLTVVHLAQSQESFDGLSRKATDKLLRIPRFCDAFREIATKYAVDRFLITMMSSLCKTALQSSELVELLNDLILQGLLTSEVIQVLCNAALQGYLEVDANDTDKKSQYLQAFRPIMVNISQRHSTELDAVLSSQTDIKSGPLYEFVSTAFAGTKHQIVEEASTTLFVGLNSPAVSTRLLSIKKLMTLMASGKGPFDETPEIVEQALLQCLTGFNDLLTYTVRDIPKQLLDYAEPEKVVAALETLFDSPGSFRSSQAGYVMEFLIKYLNVRFPNLQQPVARMLALYVYYGDDKKVSKLVSKSDKITAKCSPLVKQSAACLTSKDALSAFAPTLTSPEALDLWGCILERDSLMDRELALLVFTKAMSVLPVDKRTIAASRMFSALSKILDGPLGELIYAQNIPSKYRVVVNLIHSAVKEIAAHMPRPSESVDWVAGADKAEDYRHTVLGIYKRCVGGPRLGAFEPVVAGLLENHLGSDYPSFFVNVLCDTSCNGAIRARTLQIMSLFIKQYLPSDWQHLLPTLLTALGDEEMLVRQEAVQCTQLVAAAYHTFHMPSGPKMHDNGKVKPDSKKAEKAPVFSADKVYGSKLDIPNVRSNDVAHFVEYMVHRHRELVEDKAYVYTLIESFMADCSKVNKSRKAQVLDLLLSHGNAAPTNAIRLQVLSLLKTTVDARKLEILAPLLEKTLDDARTELDSQLIVLIVRCFIPENASQLGRKGDRALPLFLRLLSDKSVEQQTEDHLSTRHLAMEQLTSDFFAGLGPAAQKPIFTSLVQIATNDTQEYVRAAKSVLTTVPIPAKLFEDAFAEFAKALVQSSTSGEIQTQPKRGKKARYESGSSQSDIDLFELVALLEVIESRNIEGDAVLVKPLFDVLSALVNSDLRDVPISLEYVNQLLMSALTRYIHSAHESQTHIDESALRVDTVVQCIRTTGNPQTHNQALLLMATVASMYPESVLHNIMAVFTFMGANVLRQDDNYSFQVIQQTLEKIIPPLVSADRHQNESHHALALQVKPIIKVFVDALFHIPKHRRLPLFTVLVRTLGEDEFLYSIVSLLLEKYAAKFVKNEEGAETLGEFCLAISMQFSPVTQMKAVLALLGGVLALPNEKSEDMMDEATLYNVNEHSEKELRRYKLLVLNFAQQLLSSKGFLSKIMEHMNADDEFDLVMQPYFMQGIEQLLKIHASFSAFRDHYAVSENAKPAVTKFWRGMLKHVYDVLDRINALLPLEAFIRVITELIKHDDVMIRRKAMELFNERVSGLEGDVSEGEEQDLTGMVKELAVLVEKESDDTESVINKQSALLCISSLARLSGESFPAPYIEAIPVIIGERCLMLANAEVKVSSLAALTVICQETGPRSVPHLPKFMPLVLEILSSTMQAEEPNVILQLAAIGSLETTVDVLPHFMSPYLSDMLSALLHPSIYANAGRGQGALVHEKAGEVLEKMAQKIPPRVLLAPVFAFFENAIKNGKEALLSLFSIVAGAVRAMTRDMMTSHHKALFKFFLLAFDIRRRGLFSPEDVDVLEASIIDVFLAQVMKLNETLFKPLFLKVIDWATIELSEEADTKEVRQRTIFFYRLVDALLERLKSIFAPYYGYLIDDVIQRLERFQRGEEEPDLLWQYLFKSLTKSFAYDKDNLWSAAKYDTILNPVLEQMNVFREEEAPDAYLARIKAYLVPCVGQMAVTVASDTLWKPLNQKVLLKTRDDSPEVRLAALMCIEEFYVRLGEEWLLFLAESISYLAELMEDDDPRVEKMVQQVNSEIEVHLGEKLDKFFT</sequence>
<dbReference type="GO" id="GO:0032040">
    <property type="term" value="C:small-subunit processome"/>
    <property type="evidence" value="ECO:0007669"/>
    <property type="project" value="TreeGrafter"/>
</dbReference>
<comment type="similarity">
    <text evidence="2 8">Belongs to the HEATR1/UTP10 family.</text>
</comment>
<dbReference type="Proteomes" id="UP000242180">
    <property type="component" value="Unassembled WGS sequence"/>
</dbReference>
<evidence type="ECO:0000256" key="7">
    <source>
        <dbReference type="ARBA" id="ARBA00023274"/>
    </source>
</evidence>
<keyword evidence="6 8" id="KW-0539">Nucleus</keyword>
<gene>
    <name evidence="10" type="ORF">BCR43DRAFT_454573</name>
</gene>
<evidence type="ECO:0000259" key="9">
    <source>
        <dbReference type="SMART" id="SM01036"/>
    </source>
</evidence>
<comment type="caution">
    <text evidence="10">The sequence shown here is derived from an EMBL/GenBank/DDBJ whole genome shotgun (WGS) entry which is preliminary data.</text>
</comment>
<evidence type="ECO:0000256" key="2">
    <source>
        <dbReference type="ARBA" id="ARBA00010559"/>
    </source>
</evidence>
<dbReference type="InterPro" id="IPR016024">
    <property type="entry name" value="ARM-type_fold"/>
</dbReference>
<organism evidence="10 11">
    <name type="scientific">Syncephalastrum racemosum</name>
    <name type="common">Filamentous fungus</name>
    <dbReference type="NCBI Taxonomy" id="13706"/>
    <lineage>
        <taxon>Eukaryota</taxon>
        <taxon>Fungi</taxon>
        <taxon>Fungi incertae sedis</taxon>
        <taxon>Mucoromycota</taxon>
        <taxon>Mucoromycotina</taxon>
        <taxon>Mucoromycetes</taxon>
        <taxon>Mucorales</taxon>
        <taxon>Syncephalastraceae</taxon>
        <taxon>Syncephalastrum</taxon>
    </lineage>
</organism>
<dbReference type="GO" id="GO:0000462">
    <property type="term" value="P:maturation of SSU-rRNA from tricistronic rRNA transcript (SSU-rRNA, 5.8S rRNA, LSU-rRNA)"/>
    <property type="evidence" value="ECO:0007669"/>
    <property type="project" value="TreeGrafter"/>
</dbReference>
<dbReference type="Pfam" id="PF08146">
    <property type="entry name" value="BP28CT"/>
    <property type="match status" value="1"/>
</dbReference>
<evidence type="ECO:0000256" key="6">
    <source>
        <dbReference type="ARBA" id="ARBA00023242"/>
    </source>
</evidence>
<dbReference type="InterPro" id="IPR012954">
    <property type="entry name" value="BP28_C_dom"/>
</dbReference>
<dbReference type="SMART" id="SM01036">
    <property type="entry name" value="BP28CT"/>
    <property type="match status" value="1"/>
</dbReference>
<dbReference type="GO" id="GO:0045943">
    <property type="term" value="P:positive regulation of transcription by RNA polymerase I"/>
    <property type="evidence" value="ECO:0007669"/>
    <property type="project" value="TreeGrafter"/>
</dbReference>
<dbReference type="STRING" id="13706.A0A1X2HHB6"/>
<dbReference type="Pfam" id="PF23243">
    <property type="entry name" value="HEAT_HEATR1"/>
    <property type="match status" value="1"/>
</dbReference>
<dbReference type="SUPFAM" id="SSF48371">
    <property type="entry name" value="ARM repeat"/>
    <property type="match status" value="2"/>
</dbReference>
<evidence type="ECO:0000313" key="10">
    <source>
        <dbReference type="EMBL" id="ORY98471.1"/>
    </source>
</evidence>
<keyword evidence="4 8" id="KW-0690">Ribosome biogenesis</keyword>
<comment type="subcellular location">
    <subcellularLocation>
        <location evidence="1 8">Nucleus</location>
        <location evidence="1 8">Nucleolus</location>
    </subcellularLocation>
</comment>
<evidence type="ECO:0000256" key="3">
    <source>
        <dbReference type="ARBA" id="ARBA00015399"/>
    </source>
</evidence>
<dbReference type="InterPro" id="IPR022125">
    <property type="entry name" value="U3snoRNP10_N"/>
</dbReference>
<dbReference type="InterPro" id="IPR056473">
    <property type="entry name" value="HEAT_Utp10/HEAT1"/>
</dbReference>
<dbReference type="InterPro" id="IPR040191">
    <property type="entry name" value="UTP10"/>
</dbReference>
<dbReference type="OMA" id="NDVMWKQ"/>
<dbReference type="EMBL" id="MCGN01000003">
    <property type="protein sequence ID" value="ORY98471.1"/>
    <property type="molecule type" value="Genomic_DNA"/>
</dbReference>
<dbReference type="GO" id="GO:0030515">
    <property type="term" value="F:snoRNA binding"/>
    <property type="evidence" value="ECO:0007669"/>
    <property type="project" value="TreeGrafter"/>
</dbReference>
<dbReference type="GO" id="GO:0034455">
    <property type="term" value="C:t-UTP complex"/>
    <property type="evidence" value="ECO:0007669"/>
    <property type="project" value="TreeGrafter"/>
</dbReference>
<evidence type="ECO:0000256" key="5">
    <source>
        <dbReference type="ARBA" id="ARBA00022552"/>
    </source>
</evidence>
<dbReference type="Pfam" id="PF12397">
    <property type="entry name" value="U3snoRNP10"/>
    <property type="match status" value="1"/>
</dbReference>
<comment type="subunit">
    <text evidence="8">Component of the ribosomal small subunit (SSU) processome.</text>
</comment>
<dbReference type="GO" id="GO:0030686">
    <property type="term" value="C:90S preribosome"/>
    <property type="evidence" value="ECO:0007669"/>
    <property type="project" value="TreeGrafter"/>
</dbReference>
<protein>
    <recommendedName>
        <fullName evidence="3 8">U3 small nucleolar RNA-associated protein 10</fullName>
    </recommendedName>
</protein>